<proteinExistence type="inferred from homology"/>
<reference evidence="5 6" key="1">
    <citation type="submission" date="2024-01" db="EMBL/GenBank/DDBJ databases">
        <title>the genome sequence of strain Microbacterium schleiferi NBRC 15075.</title>
        <authorList>
            <person name="Ding Y."/>
            <person name="Zhang G."/>
        </authorList>
    </citation>
    <scope>NUCLEOTIDE SEQUENCE [LARGE SCALE GENOMIC DNA]</scope>
    <source>
        <strain evidence="5 6">NBRC 15075</strain>
    </source>
</reference>
<dbReference type="InterPro" id="IPR029044">
    <property type="entry name" value="Nucleotide-diphossugar_trans"/>
</dbReference>
<dbReference type="Proteomes" id="UP001351900">
    <property type="component" value="Unassembled WGS sequence"/>
</dbReference>
<dbReference type="SUPFAM" id="SSF53448">
    <property type="entry name" value="Nucleotide-diphospho-sugar transferases"/>
    <property type="match status" value="1"/>
</dbReference>
<dbReference type="Pfam" id="PF00535">
    <property type="entry name" value="Glycos_transf_2"/>
    <property type="match status" value="1"/>
</dbReference>
<accession>A0ABU7V3F7</accession>
<keyword evidence="6" id="KW-1185">Reference proteome</keyword>
<dbReference type="InterPro" id="IPR001173">
    <property type="entry name" value="Glyco_trans_2-like"/>
</dbReference>
<keyword evidence="2" id="KW-0328">Glycosyltransferase</keyword>
<evidence type="ECO:0000259" key="4">
    <source>
        <dbReference type="Pfam" id="PF00535"/>
    </source>
</evidence>
<evidence type="ECO:0000313" key="6">
    <source>
        <dbReference type="Proteomes" id="UP001351900"/>
    </source>
</evidence>
<sequence length="250" mass="27271">MTSTLIIVPTYNERENIPLILGRALAAVPDADVLVVDDGSPDGTAEIVQEMIAADPRIHLLQRETKNGLGGAYLAGFRYAADHDYALVVEMDADGSHPPERLPAMLAVFQRPDAGTVGGVIGSRWVPGGSVVNWPASRQLISRAGSLYARIALGVPVRDVTAGYRVYPTAVLEELDLGSIESRGYCFQIDMTRRVVASGRRVVEVPIEFRERELGESKMSGGIVVEAMLRVTQWGFQRLGRALTRPFRRA</sequence>
<comment type="similarity">
    <text evidence="1">Belongs to the glycosyltransferase 2 family.</text>
</comment>
<protein>
    <submittedName>
        <fullName evidence="5">Polyprenol monophosphomannose synthase</fullName>
    </submittedName>
</protein>
<dbReference type="PANTHER" id="PTHR43398">
    <property type="entry name" value="DOLICHOL-PHOSPHATE MANNOSYLTRANSFERASE SUBUNIT 1"/>
    <property type="match status" value="1"/>
</dbReference>
<comment type="caution">
    <text evidence="5">The sequence shown here is derived from an EMBL/GenBank/DDBJ whole genome shotgun (WGS) entry which is preliminary data.</text>
</comment>
<evidence type="ECO:0000256" key="1">
    <source>
        <dbReference type="ARBA" id="ARBA00006739"/>
    </source>
</evidence>
<dbReference type="PANTHER" id="PTHR43398:SF1">
    <property type="entry name" value="DOLICHOL-PHOSPHATE MANNOSYLTRANSFERASE SUBUNIT 1"/>
    <property type="match status" value="1"/>
</dbReference>
<evidence type="ECO:0000256" key="3">
    <source>
        <dbReference type="ARBA" id="ARBA00022679"/>
    </source>
</evidence>
<name>A0ABU7V3F7_9MICO</name>
<gene>
    <name evidence="5" type="ORF">V2V91_01440</name>
</gene>
<dbReference type="RefSeq" id="WP_331790511.1">
    <property type="nucleotide sequence ID" value="NZ_BAAAUO010000003.1"/>
</dbReference>
<dbReference type="Gene3D" id="3.90.550.10">
    <property type="entry name" value="Spore Coat Polysaccharide Biosynthesis Protein SpsA, Chain A"/>
    <property type="match status" value="1"/>
</dbReference>
<evidence type="ECO:0000313" key="5">
    <source>
        <dbReference type="EMBL" id="MEF2253798.1"/>
    </source>
</evidence>
<dbReference type="CDD" id="cd06442">
    <property type="entry name" value="DPM1_like"/>
    <property type="match status" value="1"/>
</dbReference>
<feature type="domain" description="Glycosyltransferase 2-like" evidence="4">
    <location>
        <begin position="6"/>
        <end position="175"/>
    </location>
</feature>
<evidence type="ECO:0000256" key="2">
    <source>
        <dbReference type="ARBA" id="ARBA00022676"/>
    </source>
</evidence>
<dbReference type="InterPro" id="IPR039528">
    <property type="entry name" value="DPM1-like"/>
</dbReference>
<keyword evidence="3" id="KW-0808">Transferase</keyword>
<dbReference type="EMBL" id="JAZHOV010000001">
    <property type="protein sequence ID" value="MEF2253798.1"/>
    <property type="molecule type" value="Genomic_DNA"/>
</dbReference>
<organism evidence="5 6">
    <name type="scientific">Microbacterium schleiferi</name>
    <dbReference type="NCBI Taxonomy" id="69362"/>
    <lineage>
        <taxon>Bacteria</taxon>
        <taxon>Bacillati</taxon>
        <taxon>Actinomycetota</taxon>
        <taxon>Actinomycetes</taxon>
        <taxon>Micrococcales</taxon>
        <taxon>Microbacteriaceae</taxon>
        <taxon>Microbacterium</taxon>
    </lineage>
</organism>